<accession>A0ABS1HG59</accession>
<evidence type="ECO:0000256" key="1">
    <source>
        <dbReference type="SAM" id="Phobius"/>
    </source>
</evidence>
<keyword evidence="3" id="KW-0378">Hydrolase</keyword>
<organism evidence="3 4">
    <name type="scientific">Carboxylicivirga marina</name>
    <dbReference type="NCBI Taxonomy" id="2800988"/>
    <lineage>
        <taxon>Bacteria</taxon>
        <taxon>Pseudomonadati</taxon>
        <taxon>Bacteroidota</taxon>
        <taxon>Bacteroidia</taxon>
        <taxon>Marinilabiliales</taxon>
        <taxon>Marinilabiliaceae</taxon>
        <taxon>Carboxylicivirga</taxon>
    </lineage>
</organism>
<dbReference type="PANTHER" id="PTHR43283">
    <property type="entry name" value="BETA-LACTAMASE-RELATED"/>
    <property type="match status" value="1"/>
</dbReference>
<dbReference type="Pfam" id="PF00144">
    <property type="entry name" value="Beta-lactamase"/>
    <property type="match status" value="1"/>
</dbReference>
<dbReference type="SUPFAM" id="SSF56601">
    <property type="entry name" value="beta-lactamase/transpeptidase-like"/>
    <property type="match status" value="1"/>
</dbReference>
<reference evidence="3 4" key="1">
    <citation type="submission" date="2021-01" db="EMBL/GenBank/DDBJ databases">
        <title>Carboxyliciviraga sp.nov., isolated from coastal sediments.</title>
        <authorList>
            <person name="Lu D."/>
            <person name="Zhang T."/>
        </authorList>
    </citation>
    <scope>NUCLEOTIDE SEQUENCE [LARGE SCALE GENOMIC DNA]</scope>
    <source>
        <strain evidence="3 4">N1Y132</strain>
    </source>
</reference>
<dbReference type="Proteomes" id="UP000605676">
    <property type="component" value="Unassembled WGS sequence"/>
</dbReference>
<evidence type="ECO:0000313" key="3">
    <source>
        <dbReference type="EMBL" id="MBK3516651.1"/>
    </source>
</evidence>
<feature type="domain" description="Beta-lactamase-related" evidence="2">
    <location>
        <begin position="157"/>
        <end position="425"/>
    </location>
</feature>
<dbReference type="RefSeq" id="WP_200463877.1">
    <property type="nucleotide sequence ID" value="NZ_JAENRR010000007.1"/>
</dbReference>
<dbReference type="InterPro" id="IPR012338">
    <property type="entry name" value="Beta-lactam/transpept-like"/>
</dbReference>
<dbReference type="EMBL" id="JAENRR010000007">
    <property type="protein sequence ID" value="MBK3516651.1"/>
    <property type="molecule type" value="Genomic_DNA"/>
</dbReference>
<evidence type="ECO:0000259" key="2">
    <source>
        <dbReference type="Pfam" id="PF00144"/>
    </source>
</evidence>
<keyword evidence="1" id="KW-0472">Membrane</keyword>
<protein>
    <submittedName>
        <fullName evidence="3">Serine hydrolase</fullName>
    </submittedName>
</protein>
<proteinExistence type="predicted"/>
<dbReference type="InterPro" id="IPR001466">
    <property type="entry name" value="Beta-lactam-related"/>
</dbReference>
<keyword evidence="1" id="KW-0812">Transmembrane</keyword>
<dbReference type="GO" id="GO:0016787">
    <property type="term" value="F:hydrolase activity"/>
    <property type="evidence" value="ECO:0007669"/>
    <property type="project" value="UniProtKB-KW"/>
</dbReference>
<dbReference type="Gene3D" id="3.40.710.10">
    <property type="entry name" value="DD-peptidase/beta-lactamase superfamily"/>
    <property type="match status" value="1"/>
</dbReference>
<name>A0ABS1HG59_9BACT</name>
<comment type="caution">
    <text evidence="3">The sequence shown here is derived from an EMBL/GenBank/DDBJ whole genome shotgun (WGS) entry which is preliminary data.</text>
</comment>
<dbReference type="InterPro" id="IPR050789">
    <property type="entry name" value="Diverse_Enzym_Activities"/>
</dbReference>
<feature type="transmembrane region" description="Helical" evidence="1">
    <location>
        <begin position="7"/>
        <end position="30"/>
    </location>
</feature>
<evidence type="ECO:0000313" key="4">
    <source>
        <dbReference type="Proteomes" id="UP000605676"/>
    </source>
</evidence>
<gene>
    <name evidence="3" type="ORF">JIV24_04800</name>
</gene>
<sequence>MKGFKQFLKWFVLTMVVIFITMGFMLYPLLRGATGYSAKMLCSGVFVEGLSQQKVEQRELTAFPFNKVVNTIDYKAKTVKSTLLGFVLQTAAYKDEVGATLYTDGYSEINGRVALPGINNDTLPWPQGNAITDTLPAGIDIVGLERFIDQKFEKTTRALVVVKDGQLITEKYADGIDEFTPLLGWSMTKSITAALTGILVKEGKLAIDDAALLEEWKDDERNNITLNNLLQMSSGLAWNEDYSKTSLSDVSEMLYTKGDMYQYASAFKLESLPDSVWRYSSGTTNIISGLIRSCFDDYQSYYQFPQKALFNKIGMQNSIIETDAAGTFVGSSYAYCSARDWARFGMLYLNNGNWLGEQILPEWWVKYSTTPASCSLGKYGAQVWLNASQINIPDMPADVYFFNGYRGQRVTIIPSKNMVVVGLNSSAEEFDYNSLLSGMMQFFK</sequence>
<keyword evidence="1" id="KW-1133">Transmembrane helix</keyword>
<dbReference type="PANTHER" id="PTHR43283:SF7">
    <property type="entry name" value="BETA-LACTAMASE-RELATED DOMAIN-CONTAINING PROTEIN"/>
    <property type="match status" value="1"/>
</dbReference>
<keyword evidence="4" id="KW-1185">Reference proteome</keyword>